<keyword evidence="3" id="KW-1185">Reference proteome</keyword>
<organism evidence="2 3">
    <name type="scientific">Thelohanellus kitauei</name>
    <name type="common">Myxosporean</name>
    <dbReference type="NCBI Taxonomy" id="669202"/>
    <lineage>
        <taxon>Eukaryota</taxon>
        <taxon>Metazoa</taxon>
        <taxon>Cnidaria</taxon>
        <taxon>Myxozoa</taxon>
        <taxon>Myxosporea</taxon>
        <taxon>Bivalvulida</taxon>
        <taxon>Platysporina</taxon>
        <taxon>Myxobolidae</taxon>
        <taxon>Thelohanellus</taxon>
    </lineage>
</organism>
<protein>
    <submittedName>
        <fullName evidence="2">Uncharacterized protein</fullName>
    </submittedName>
</protein>
<keyword evidence="1" id="KW-1133">Transmembrane helix</keyword>
<evidence type="ECO:0000256" key="1">
    <source>
        <dbReference type="SAM" id="Phobius"/>
    </source>
</evidence>
<reference evidence="2 3" key="1">
    <citation type="journal article" date="2014" name="Genome Biol. Evol.">
        <title>The genome of the myxosporean Thelohanellus kitauei shows adaptations to nutrient acquisition within its fish host.</title>
        <authorList>
            <person name="Yang Y."/>
            <person name="Xiong J."/>
            <person name="Zhou Z."/>
            <person name="Huo F."/>
            <person name="Miao W."/>
            <person name="Ran C."/>
            <person name="Liu Y."/>
            <person name="Zhang J."/>
            <person name="Feng J."/>
            <person name="Wang M."/>
            <person name="Wang M."/>
            <person name="Wang L."/>
            <person name="Yao B."/>
        </authorList>
    </citation>
    <scope>NUCLEOTIDE SEQUENCE [LARGE SCALE GENOMIC DNA]</scope>
    <source>
        <strain evidence="2">Wuqing</strain>
    </source>
</reference>
<dbReference type="AlphaFoldDB" id="A0A0C2MSR0"/>
<keyword evidence="1" id="KW-0472">Membrane</keyword>
<dbReference type="OrthoDB" id="7701410at2759"/>
<evidence type="ECO:0000313" key="3">
    <source>
        <dbReference type="Proteomes" id="UP000031668"/>
    </source>
</evidence>
<proteinExistence type="predicted"/>
<dbReference type="EMBL" id="JWZT01004119">
    <property type="protein sequence ID" value="KII64732.1"/>
    <property type="molecule type" value="Genomic_DNA"/>
</dbReference>
<evidence type="ECO:0000313" key="2">
    <source>
        <dbReference type="EMBL" id="KII64732.1"/>
    </source>
</evidence>
<sequence>MSYRNVDYEINKQAIHLYIKRGSSQNLQTVEQAVRTFISHFSSQPFSNHLFVFIIHFPKKLHDEFKMASEVTQSGTRDHQQTILFFEVFTFIFKYQQMASHSRAVPFVELFLNFIKTYDNAWSLDVHALFNSIQNCVTHDTNKLLFINENGMYNFYCYFQVPGINICAVFRILCQRICEIFKDNCCGISPIQISQYTDLIMNKFSDTKRKDISWMLLTFLKMIHRLGLFDQIDLNVPKFYTFTHSMFFIDIKKSNYRESLQSVSKIWGCIFNGSRNSFQIDNIDKLALMAAIFAIDLSAKLNRVIYGFYMFKLSKNKKLKLYILYLTLVAFPTIDHAAYPWLRFPLNNCIFPFKNTSRKH</sequence>
<dbReference type="Proteomes" id="UP000031668">
    <property type="component" value="Unassembled WGS sequence"/>
</dbReference>
<comment type="caution">
    <text evidence="2">The sequence shown here is derived from an EMBL/GenBank/DDBJ whole genome shotgun (WGS) entry which is preliminary data.</text>
</comment>
<feature type="transmembrane region" description="Helical" evidence="1">
    <location>
        <begin position="286"/>
        <end position="309"/>
    </location>
</feature>
<name>A0A0C2MSR0_THEKT</name>
<gene>
    <name evidence="2" type="ORF">RF11_05403</name>
</gene>
<feature type="transmembrane region" description="Helical" evidence="1">
    <location>
        <begin position="321"/>
        <end position="342"/>
    </location>
</feature>
<keyword evidence="1" id="KW-0812">Transmembrane</keyword>
<accession>A0A0C2MSR0</accession>